<dbReference type="InterPro" id="IPR001579">
    <property type="entry name" value="Glyco_hydro_18_chit_AS"/>
</dbReference>
<dbReference type="AlphaFoldDB" id="A0A090S1N1"/>
<keyword evidence="3 5" id="KW-0378">Hydrolase</keyword>
<dbReference type="Pfam" id="PF00704">
    <property type="entry name" value="Glyco_hydro_18"/>
    <property type="match status" value="1"/>
</dbReference>
<dbReference type="SMART" id="SM00636">
    <property type="entry name" value="Glyco_18"/>
    <property type="match status" value="1"/>
</dbReference>
<organism evidence="8 9">
    <name type="scientific">Vibrio maritimus</name>
    <dbReference type="NCBI Taxonomy" id="990268"/>
    <lineage>
        <taxon>Bacteria</taxon>
        <taxon>Pseudomonadati</taxon>
        <taxon>Pseudomonadota</taxon>
        <taxon>Gammaproteobacteria</taxon>
        <taxon>Vibrionales</taxon>
        <taxon>Vibrionaceae</taxon>
        <taxon>Vibrio</taxon>
    </lineage>
</organism>
<dbReference type="GO" id="GO:0008843">
    <property type="term" value="F:endochitinase activity"/>
    <property type="evidence" value="ECO:0007669"/>
    <property type="project" value="UniProtKB-EC"/>
</dbReference>
<dbReference type="InterPro" id="IPR001223">
    <property type="entry name" value="Glyco_hydro18_cat"/>
</dbReference>
<dbReference type="GO" id="GO:0005975">
    <property type="term" value="P:carbohydrate metabolic process"/>
    <property type="evidence" value="ECO:0007669"/>
    <property type="project" value="InterPro"/>
</dbReference>
<sequence length="225" mass="24570">MLMALKQRNPDLKILPSIGGWTLSDPFYSFTDKANRDVFVASVKRFLQTWKFYDGVDIDWEYPGGQGAAPDLGDPLKDGDAYAALMQELRIMLDELTVETGRTYELTSAVGVGYDKIEDVNYADAVPHMDYIFAMTYDFYGGWNNVPGHQAALYCGNFMSGGQCDGTGVDAEGVPYKGPAYTTDNGIQLLLAKGVPANKLVVGAAMYGRGWEGVMPNTLSDPTDL</sequence>
<dbReference type="PANTHER" id="PTHR11177">
    <property type="entry name" value="CHITINASE"/>
    <property type="match status" value="1"/>
</dbReference>
<accession>A0A090S1N1</accession>
<gene>
    <name evidence="8" type="ORF">JCM19235_1467</name>
</gene>
<proteinExistence type="inferred from homology"/>
<dbReference type="SUPFAM" id="SSF51445">
    <property type="entry name" value="(Trans)glycosidases"/>
    <property type="match status" value="1"/>
</dbReference>
<dbReference type="PROSITE" id="PS51910">
    <property type="entry name" value="GH18_2"/>
    <property type="match status" value="1"/>
</dbReference>
<dbReference type="Gene3D" id="3.20.20.80">
    <property type="entry name" value="Glycosidases"/>
    <property type="match status" value="1"/>
</dbReference>
<evidence type="ECO:0000256" key="6">
    <source>
        <dbReference type="RuleBase" id="RU004453"/>
    </source>
</evidence>
<dbReference type="STRING" id="990268.JCM19235_1467"/>
<evidence type="ECO:0000256" key="4">
    <source>
        <dbReference type="ARBA" id="ARBA00023295"/>
    </source>
</evidence>
<dbReference type="PROSITE" id="PS01095">
    <property type="entry name" value="GH18_1"/>
    <property type="match status" value="1"/>
</dbReference>
<evidence type="ECO:0000259" key="7">
    <source>
        <dbReference type="PROSITE" id="PS51910"/>
    </source>
</evidence>
<keyword evidence="9" id="KW-1185">Reference proteome</keyword>
<evidence type="ECO:0000313" key="8">
    <source>
        <dbReference type="EMBL" id="GAL21645.1"/>
    </source>
</evidence>
<dbReference type="EMBL" id="BBMR01000009">
    <property type="protein sequence ID" value="GAL21645.1"/>
    <property type="molecule type" value="Genomic_DNA"/>
</dbReference>
<comment type="caution">
    <text evidence="8">The sequence shown here is derived from an EMBL/GenBank/DDBJ whole genome shotgun (WGS) entry which is preliminary data.</text>
</comment>
<evidence type="ECO:0000256" key="1">
    <source>
        <dbReference type="ARBA" id="ARBA00000822"/>
    </source>
</evidence>
<dbReference type="InterPro" id="IPR017853">
    <property type="entry name" value="GH"/>
</dbReference>
<dbReference type="InterPro" id="IPR011583">
    <property type="entry name" value="Chitinase_II/V-like_cat"/>
</dbReference>
<evidence type="ECO:0000256" key="3">
    <source>
        <dbReference type="ARBA" id="ARBA00022801"/>
    </source>
</evidence>
<comment type="catalytic activity">
    <reaction evidence="1">
        <text>Random endo-hydrolysis of N-acetyl-beta-D-glucosaminide (1-&gt;4)-beta-linkages in chitin and chitodextrins.</text>
        <dbReference type="EC" id="3.2.1.14"/>
    </reaction>
</comment>
<dbReference type="PANTHER" id="PTHR11177:SF317">
    <property type="entry name" value="CHITINASE 12-RELATED"/>
    <property type="match status" value="1"/>
</dbReference>
<comment type="similarity">
    <text evidence="6">Belongs to the glycosyl hydrolase 18 family.</text>
</comment>
<name>A0A090S1N1_9VIBR</name>
<dbReference type="InterPro" id="IPR050314">
    <property type="entry name" value="Glycosyl_Hydrlase_18"/>
</dbReference>
<feature type="domain" description="GH18" evidence="7">
    <location>
        <begin position="1"/>
        <end position="225"/>
    </location>
</feature>
<reference evidence="8 9" key="1">
    <citation type="submission" date="2014-09" db="EMBL/GenBank/DDBJ databases">
        <title>Vibrio maritimus JCM 19235. (C45) whole genome shotgun sequence.</title>
        <authorList>
            <person name="Sawabe T."/>
            <person name="Meirelles P."/>
            <person name="Nakanishi M."/>
            <person name="Sayaka M."/>
            <person name="Hattori M."/>
            <person name="Ohkuma M."/>
        </authorList>
    </citation>
    <scope>NUCLEOTIDE SEQUENCE [LARGE SCALE GENOMIC DNA]</scope>
    <source>
        <strain evidence="9">JCM19235</strain>
    </source>
</reference>
<reference evidence="8 9" key="2">
    <citation type="submission" date="2014-09" db="EMBL/GenBank/DDBJ databases">
        <authorList>
            <consortium name="NBRP consortium"/>
            <person name="Sawabe T."/>
            <person name="Meirelles P."/>
            <person name="Nakanishi M."/>
            <person name="Sayaka M."/>
            <person name="Hattori M."/>
            <person name="Ohkuma M."/>
        </authorList>
    </citation>
    <scope>NUCLEOTIDE SEQUENCE [LARGE SCALE GENOMIC DNA]</scope>
    <source>
        <strain evidence="9">JCM19235</strain>
    </source>
</reference>
<keyword evidence="4 5" id="KW-0326">Glycosidase</keyword>
<protein>
    <recommendedName>
        <fullName evidence="2">chitinase</fullName>
        <ecNumber evidence="2">3.2.1.14</ecNumber>
    </recommendedName>
</protein>
<dbReference type="GO" id="GO:0008061">
    <property type="term" value="F:chitin binding"/>
    <property type="evidence" value="ECO:0007669"/>
    <property type="project" value="InterPro"/>
</dbReference>
<evidence type="ECO:0000256" key="5">
    <source>
        <dbReference type="RuleBase" id="RU000489"/>
    </source>
</evidence>
<evidence type="ECO:0000256" key="2">
    <source>
        <dbReference type="ARBA" id="ARBA00012729"/>
    </source>
</evidence>
<dbReference type="EC" id="3.2.1.14" evidence="2"/>
<dbReference type="Proteomes" id="UP000029228">
    <property type="component" value="Unassembled WGS sequence"/>
</dbReference>
<evidence type="ECO:0000313" key="9">
    <source>
        <dbReference type="Proteomes" id="UP000029228"/>
    </source>
</evidence>